<keyword evidence="2" id="KW-0238">DNA-binding</keyword>
<dbReference type="AlphaFoldDB" id="A0A4R5M5F2"/>
<dbReference type="PANTHER" id="PTHR42756:SF1">
    <property type="entry name" value="TRANSCRIPTIONAL REPRESSOR OF EMRAB OPERON"/>
    <property type="match status" value="1"/>
</dbReference>
<sequence>MKTPKRPQELELAIPFLLTRAGGRMANAFAKALKPFGLGLSEWRVCASLLYVPRQTLSELSVHATSDISALSRIIDRLEDQDLVKRERSATDGRSIRIALTGRGEELAQSIVPIAKRHEAVVLRDFDGNDVQALRAMLLKLYENAEALDDLL</sequence>
<gene>
    <name evidence="5" type="ORF">EYW47_24340</name>
</gene>
<dbReference type="InterPro" id="IPR036390">
    <property type="entry name" value="WH_DNA-bd_sf"/>
</dbReference>
<dbReference type="Gene3D" id="1.10.10.10">
    <property type="entry name" value="Winged helix-like DNA-binding domain superfamily/Winged helix DNA-binding domain"/>
    <property type="match status" value="1"/>
</dbReference>
<evidence type="ECO:0000256" key="1">
    <source>
        <dbReference type="ARBA" id="ARBA00023015"/>
    </source>
</evidence>
<dbReference type="GO" id="GO:0003677">
    <property type="term" value="F:DNA binding"/>
    <property type="evidence" value="ECO:0007669"/>
    <property type="project" value="UniProtKB-KW"/>
</dbReference>
<dbReference type="Pfam" id="PF01047">
    <property type="entry name" value="MarR"/>
    <property type="match status" value="1"/>
</dbReference>
<dbReference type="SUPFAM" id="SSF46785">
    <property type="entry name" value="Winged helix' DNA-binding domain"/>
    <property type="match status" value="1"/>
</dbReference>
<dbReference type="SMART" id="SM00347">
    <property type="entry name" value="HTH_MARR"/>
    <property type="match status" value="1"/>
</dbReference>
<comment type="caution">
    <text evidence="5">The sequence shown here is derived from an EMBL/GenBank/DDBJ whole genome shotgun (WGS) entry which is preliminary data.</text>
</comment>
<dbReference type="PROSITE" id="PS50995">
    <property type="entry name" value="HTH_MARR_2"/>
    <property type="match status" value="1"/>
</dbReference>
<keyword evidence="6" id="KW-1185">Reference proteome</keyword>
<dbReference type="InterPro" id="IPR023187">
    <property type="entry name" value="Tscrpt_reg_MarR-type_CS"/>
</dbReference>
<proteinExistence type="predicted"/>
<name>A0A4R5M5F2_9BURK</name>
<evidence type="ECO:0000256" key="3">
    <source>
        <dbReference type="ARBA" id="ARBA00023163"/>
    </source>
</evidence>
<reference evidence="5 6" key="1">
    <citation type="submission" date="2019-03" db="EMBL/GenBank/DDBJ databases">
        <title>Paraburkholderia sp. 4M-K11, isolated from subtropical forest soil.</title>
        <authorList>
            <person name="Gao Z.-H."/>
            <person name="Qiu L.-H."/>
        </authorList>
    </citation>
    <scope>NUCLEOTIDE SEQUENCE [LARGE SCALE GENOMIC DNA]</scope>
    <source>
        <strain evidence="5 6">4M-K11</strain>
    </source>
</reference>
<dbReference type="Proteomes" id="UP000295722">
    <property type="component" value="Unassembled WGS sequence"/>
</dbReference>
<dbReference type="GO" id="GO:0003700">
    <property type="term" value="F:DNA-binding transcription factor activity"/>
    <property type="evidence" value="ECO:0007669"/>
    <property type="project" value="InterPro"/>
</dbReference>
<evidence type="ECO:0000313" key="6">
    <source>
        <dbReference type="Proteomes" id="UP000295722"/>
    </source>
</evidence>
<dbReference type="PANTHER" id="PTHR42756">
    <property type="entry name" value="TRANSCRIPTIONAL REGULATOR, MARR"/>
    <property type="match status" value="1"/>
</dbReference>
<keyword evidence="1" id="KW-0805">Transcription regulation</keyword>
<keyword evidence="3" id="KW-0804">Transcription</keyword>
<dbReference type="RefSeq" id="WP_133197389.1">
    <property type="nucleotide sequence ID" value="NZ_JBHUCW010000002.1"/>
</dbReference>
<accession>A0A4R5M5F2</accession>
<dbReference type="InterPro" id="IPR036388">
    <property type="entry name" value="WH-like_DNA-bd_sf"/>
</dbReference>
<dbReference type="InterPro" id="IPR000835">
    <property type="entry name" value="HTH_MarR-typ"/>
</dbReference>
<dbReference type="EMBL" id="SMRP01000013">
    <property type="protein sequence ID" value="TDG21035.1"/>
    <property type="molecule type" value="Genomic_DNA"/>
</dbReference>
<evidence type="ECO:0000256" key="2">
    <source>
        <dbReference type="ARBA" id="ARBA00023125"/>
    </source>
</evidence>
<dbReference type="OrthoDB" id="8962745at2"/>
<evidence type="ECO:0000313" key="5">
    <source>
        <dbReference type="EMBL" id="TDG21035.1"/>
    </source>
</evidence>
<dbReference type="PROSITE" id="PS01117">
    <property type="entry name" value="HTH_MARR_1"/>
    <property type="match status" value="1"/>
</dbReference>
<protein>
    <submittedName>
        <fullName evidence="5">MarR family transcriptional regulator</fullName>
    </submittedName>
</protein>
<organism evidence="5 6">
    <name type="scientific">Paraburkholderia silviterrae</name>
    <dbReference type="NCBI Taxonomy" id="2528715"/>
    <lineage>
        <taxon>Bacteria</taxon>
        <taxon>Pseudomonadati</taxon>
        <taxon>Pseudomonadota</taxon>
        <taxon>Betaproteobacteria</taxon>
        <taxon>Burkholderiales</taxon>
        <taxon>Burkholderiaceae</taxon>
        <taxon>Paraburkholderia</taxon>
    </lineage>
</organism>
<evidence type="ECO:0000259" key="4">
    <source>
        <dbReference type="PROSITE" id="PS50995"/>
    </source>
</evidence>
<feature type="domain" description="HTH marR-type" evidence="4">
    <location>
        <begin position="11"/>
        <end position="143"/>
    </location>
</feature>
<dbReference type="PRINTS" id="PR00598">
    <property type="entry name" value="HTHMARR"/>
</dbReference>